<dbReference type="GO" id="GO:0101005">
    <property type="term" value="F:deubiquitinase activity"/>
    <property type="evidence" value="ECO:0007669"/>
    <property type="project" value="UniProtKB-ARBA"/>
</dbReference>
<keyword evidence="2" id="KW-0645">Protease</keyword>
<evidence type="ECO:0000256" key="2">
    <source>
        <dbReference type="ARBA" id="ARBA00022670"/>
    </source>
</evidence>
<reference evidence="7 8" key="1">
    <citation type="journal article" date="2018" name="Front. Plant Sci.">
        <title>Red Clover (Trifolium pratense) and Zigzag Clover (T. medium) - A Picture of Genomic Similarities and Differences.</title>
        <authorList>
            <person name="Dluhosova J."/>
            <person name="Istvanek J."/>
            <person name="Nedelnik J."/>
            <person name="Repkova J."/>
        </authorList>
    </citation>
    <scope>NUCLEOTIDE SEQUENCE [LARGE SCALE GENOMIC DNA]</scope>
    <source>
        <strain evidence="8">cv. 10/8</strain>
        <tissue evidence="7">Leaf</tissue>
    </source>
</reference>
<keyword evidence="8" id="KW-1185">Reference proteome</keyword>
<dbReference type="AlphaFoldDB" id="A0A392N2Q5"/>
<comment type="similarity">
    <text evidence="1">Belongs to the peptidase C19 family.</text>
</comment>
<dbReference type="InterPro" id="IPR024729">
    <property type="entry name" value="USP7_ICP0-binding_dom"/>
</dbReference>
<organism evidence="7 8">
    <name type="scientific">Trifolium medium</name>
    <dbReference type="NCBI Taxonomy" id="97028"/>
    <lineage>
        <taxon>Eukaryota</taxon>
        <taxon>Viridiplantae</taxon>
        <taxon>Streptophyta</taxon>
        <taxon>Embryophyta</taxon>
        <taxon>Tracheophyta</taxon>
        <taxon>Spermatophyta</taxon>
        <taxon>Magnoliopsida</taxon>
        <taxon>eudicotyledons</taxon>
        <taxon>Gunneridae</taxon>
        <taxon>Pentapetalae</taxon>
        <taxon>rosids</taxon>
        <taxon>fabids</taxon>
        <taxon>Fabales</taxon>
        <taxon>Fabaceae</taxon>
        <taxon>Papilionoideae</taxon>
        <taxon>50 kb inversion clade</taxon>
        <taxon>NPAAA clade</taxon>
        <taxon>Hologalegina</taxon>
        <taxon>IRL clade</taxon>
        <taxon>Trifolieae</taxon>
        <taxon>Trifolium</taxon>
    </lineage>
</organism>
<dbReference type="Pfam" id="PF12436">
    <property type="entry name" value="USP7_ICP0_bdg"/>
    <property type="match status" value="1"/>
</dbReference>
<dbReference type="GO" id="GO:0008234">
    <property type="term" value="F:cysteine-type peptidase activity"/>
    <property type="evidence" value="ECO:0007669"/>
    <property type="project" value="UniProtKB-KW"/>
</dbReference>
<evidence type="ECO:0000256" key="1">
    <source>
        <dbReference type="ARBA" id="ARBA00009085"/>
    </source>
</evidence>
<protein>
    <submittedName>
        <fullName evidence="7">Ubiquitin carboxyl-terminal hydrolase 12-like</fullName>
    </submittedName>
</protein>
<evidence type="ECO:0000313" key="7">
    <source>
        <dbReference type="EMBL" id="MCH93863.1"/>
    </source>
</evidence>
<keyword evidence="4 7" id="KW-0378">Hydrolase</keyword>
<name>A0A392N2Q5_9FABA</name>
<dbReference type="Proteomes" id="UP000265520">
    <property type="component" value="Unassembled WGS sequence"/>
</dbReference>
<evidence type="ECO:0000259" key="6">
    <source>
        <dbReference type="Pfam" id="PF12436"/>
    </source>
</evidence>
<keyword evidence="5" id="KW-0788">Thiol protease</keyword>
<evidence type="ECO:0000256" key="4">
    <source>
        <dbReference type="ARBA" id="ARBA00022801"/>
    </source>
</evidence>
<dbReference type="GO" id="GO:0005634">
    <property type="term" value="C:nucleus"/>
    <property type="evidence" value="ECO:0007669"/>
    <property type="project" value="UniProtKB-ARBA"/>
</dbReference>
<accession>A0A392N2Q5</accession>
<evidence type="ECO:0000256" key="3">
    <source>
        <dbReference type="ARBA" id="ARBA00022786"/>
    </source>
</evidence>
<proteinExistence type="inferred from homology"/>
<dbReference type="Gene3D" id="3.10.20.90">
    <property type="entry name" value="Phosphatidylinositol 3-kinase Catalytic Subunit, Chain A, domain 1"/>
    <property type="match status" value="1"/>
</dbReference>
<feature type="domain" description="Ubiquitin carboxyl-terminal hydrolase 7 ICP0-binding" evidence="6">
    <location>
        <begin position="5"/>
        <end position="116"/>
    </location>
</feature>
<dbReference type="EMBL" id="LXQA010025940">
    <property type="protein sequence ID" value="MCH93863.1"/>
    <property type="molecule type" value="Genomic_DNA"/>
</dbReference>
<dbReference type="GO" id="GO:0006508">
    <property type="term" value="P:proteolysis"/>
    <property type="evidence" value="ECO:0007669"/>
    <property type="project" value="UniProtKB-KW"/>
</dbReference>
<feature type="non-terminal residue" evidence="7">
    <location>
        <position position="1"/>
    </location>
</feature>
<evidence type="ECO:0000313" key="8">
    <source>
        <dbReference type="Proteomes" id="UP000265520"/>
    </source>
</evidence>
<sequence>VGQLKTVKNDEEEELRLFLEAECGLDLRPIAPVEKSEDDILLFFKLYDPEKEELRYVGRLLVNLTGKPSEILTWLNELAGYDPDENIELYEEIKFNPKVRCDSVDRQLTFQENQVEHIPN</sequence>
<comment type="caution">
    <text evidence="7">The sequence shown here is derived from an EMBL/GenBank/DDBJ whole genome shotgun (WGS) entry which is preliminary data.</text>
</comment>
<evidence type="ECO:0000256" key="5">
    <source>
        <dbReference type="ARBA" id="ARBA00022807"/>
    </source>
</evidence>
<keyword evidence="3" id="KW-0833">Ubl conjugation pathway</keyword>
<dbReference type="FunFam" id="3.10.20.90:FF:000050">
    <property type="entry name" value="Ubiquitin carboxyl-terminal hydrolase 13"/>
    <property type="match status" value="1"/>
</dbReference>